<dbReference type="KEGG" id="qsa:O6P43_004814"/>
<dbReference type="EMBL" id="JARAOO010000003">
    <property type="protein sequence ID" value="KAJ7974796.1"/>
    <property type="molecule type" value="Genomic_DNA"/>
</dbReference>
<comment type="caution">
    <text evidence="2">The sequence shown here is derived from an EMBL/GenBank/DDBJ whole genome shotgun (WGS) entry which is preliminary data.</text>
</comment>
<dbReference type="AlphaFoldDB" id="A0AAD7VG97"/>
<feature type="signal peptide" evidence="1">
    <location>
        <begin position="1"/>
        <end position="22"/>
    </location>
</feature>
<name>A0AAD7VG97_QUISA</name>
<sequence>MEALTALTFYLIVLQMLTVEETQFSWSHSGCNMKQIVLSEFQGGTVWVTSLVINLTSHKCLRCIFRNYMPRLDMHSLMKGSSYLAMAQSNSSMLQFLPYPNILPQFLLQKT</sequence>
<organism evidence="2 3">
    <name type="scientific">Quillaja saponaria</name>
    <name type="common">Soap bark tree</name>
    <dbReference type="NCBI Taxonomy" id="32244"/>
    <lineage>
        <taxon>Eukaryota</taxon>
        <taxon>Viridiplantae</taxon>
        <taxon>Streptophyta</taxon>
        <taxon>Embryophyta</taxon>
        <taxon>Tracheophyta</taxon>
        <taxon>Spermatophyta</taxon>
        <taxon>Magnoliopsida</taxon>
        <taxon>eudicotyledons</taxon>
        <taxon>Gunneridae</taxon>
        <taxon>Pentapetalae</taxon>
        <taxon>rosids</taxon>
        <taxon>fabids</taxon>
        <taxon>Fabales</taxon>
        <taxon>Quillajaceae</taxon>
        <taxon>Quillaja</taxon>
    </lineage>
</organism>
<protein>
    <submittedName>
        <fullName evidence="2">Uncharacterized protein</fullName>
    </submittedName>
</protein>
<keyword evidence="3" id="KW-1185">Reference proteome</keyword>
<reference evidence="2" key="1">
    <citation type="journal article" date="2023" name="Science">
        <title>Elucidation of the pathway for biosynthesis of saponin adjuvants from the soapbark tree.</title>
        <authorList>
            <person name="Reed J."/>
            <person name="Orme A."/>
            <person name="El-Demerdash A."/>
            <person name="Owen C."/>
            <person name="Martin L.B.B."/>
            <person name="Misra R.C."/>
            <person name="Kikuchi S."/>
            <person name="Rejzek M."/>
            <person name="Martin A.C."/>
            <person name="Harkess A."/>
            <person name="Leebens-Mack J."/>
            <person name="Louveau T."/>
            <person name="Stephenson M.J."/>
            <person name="Osbourn A."/>
        </authorList>
    </citation>
    <scope>NUCLEOTIDE SEQUENCE</scope>
    <source>
        <strain evidence="2">S10</strain>
    </source>
</reference>
<evidence type="ECO:0000313" key="2">
    <source>
        <dbReference type="EMBL" id="KAJ7974796.1"/>
    </source>
</evidence>
<gene>
    <name evidence="2" type="ORF">O6P43_004814</name>
</gene>
<feature type="chain" id="PRO_5042223711" evidence="1">
    <location>
        <begin position="23"/>
        <end position="111"/>
    </location>
</feature>
<evidence type="ECO:0000256" key="1">
    <source>
        <dbReference type="SAM" id="SignalP"/>
    </source>
</evidence>
<keyword evidence="1" id="KW-0732">Signal</keyword>
<accession>A0AAD7VG97</accession>
<evidence type="ECO:0000313" key="3">
    <source>
        <dbReference type="Proteomes" id="UP001163823"/>
    </source>
</evidence>
<dbReference type="Proteomes" id="UP001163823">
    <property type="component" value="Chromosome 3"/>
</dbReference>
<proteinExistence type="predicted"/>